<dbReference type="OrthoDB" id="10003767at2759"/>
<reference evidence="3" key="3">
    <citation type="submission" date="2025-04" db="UniProtKB">
        <authorList>
            <consortium name="RefSeq"/>
        </authorList>
    </citation>
    <scope>IDENTIFICATION</scope>
    <source>
        <strain evidence="3">CBS 304.34</strain>
    </source>
</reference>
<keyword evidence="2" id="KW-1185">Reference proteome</keyword>
<protein>
    <recommendedName>
        <fullName evidence="4">Aminoglycoside phosphotransferase domain-containing protein</fullName>
    </recommendedName>
</protein>
<gene>
    <name evidence="1 3" type="ORF">BDZ99DRAFT_517170</name>
</gene>
<dbReference type="SUPFAM" id="SSF56112">
    <property type="entry name" value="Protein kinase-like (PK-like)"/>
    <property type="match status" value="1"/>
</dbReference>
<reference evidence="1 3" key="1">
    <citation type="journal article" date="2020" name="Stud. Mycol.">
        <title>101 Dothideomycetes genomes: a test case for predicting lifestyles and emergence of pathogens.</title>
        <authorList>
            <person name="Haridas S."/>
            <person name="Albert R."/>
            <person name="Binder M."/>
            <person name="Bloem J."/>
            <person name="Labutti K."/>
            <person name="Salamov A."/>
            <person name="Andreopoulos B."/>
            <person name="Baker S."/>
            <person name="Barry K."/>
            <person name="Bills G."/>
            <person name="Bluhm B."/>
            <person name="Cannon C."/>
            <person name="Castanera R."/>
            <person name="Culley D."/>
            <person name="Daum C."/>
            <person name="Ezra D."/>
            <person name="Gonzalez J."/>
            <person name="Henrissat B."/>
            <person name="Kuo A."/>
            <person name="Liang C."/>
            <person name="Lipzen A."/>
            <person name="Lutzoni F."/>
            <person name="Magnuson J."/>
            <person name="Mondo S."/>
            <person name="Nolan M."/>
            <person name="Ohm R."/>
            <person name="Pangilinan J."/>
            <person name="Park H.-J."/>
            <person name="Ramirez L."/>
            <person name="Alfaro M."/>
            <person name="Sun H."/>
            <person name="Tritt A."/>
            <person name="Yoshinaga Y."/>
            <person name="Zwiers L.-H."/>
            <person name="Turgeon B."/>
            <person name="Goodwin S."/>
            <person name="Spatafora J."/>
            <person name="Crous P."/>
            <person name="Grigoriev I."/>
        </authorList>
    </citation>
    <scope>NUCLEOTIDE SEQUENCE</scope>
    <source>
        <strain evidence="1 3">CBS 304.34</strain>
    </source>
</reference>
<sequence length="321" mass="36236">MRLSGHFWFFPWPPPLRRAPAPCLSKGRYWGPTSEIDNAALMKLALKIIDPEGELGGVGIWVGDKKQGSYSTVYFLQLITGDKIAIKVPEVGYIERWTPEDAYNLHSEATTMRSFRERCSGFLLPEVYAYSTNLNNEIGASYIVMEVMEGVPTCDIWRGASTEDIDEQNVAQNGYNLLESLAYSMARLRSMQCRKTGTFYFETDDNLDKPKIGSIHTWQDPSDINDHIDDISIARKIVTFPARLSAHAYFRPVLVKKWGDDLDVEMKGALKVTLKALECEPLARSSKPETTEETFVLQHPEFNLQNIICDPKTGEVTGIID</sequence>
<dbReference type="AlphaFoldDB" id="A0A6A6YVN2"/>
<proteinExistence type="predicted"/>
<dbReference type="EMBL" id="MU003696">
    <property type="protein sequence ID" value="KAF2812861.1"/>
    <property type="molecule type" value="Genomic_DNA"/>
</dbReference>
<reference evidence="3" key="2">
    <citation type="submission" date="2020-04" db="EMBL/GenBank/DDBJ databases">
        <authorList>
            <consortium name="NCBI Genome Project"/>
        </authorList>
    </citation>
    <scope>NUCLEOTIDE SEQUENCE</scope>
    <source>
        <strain evidence="3">CBS 304.34</strain>
    </source>
</reference>
<dbReference type="PANTHER" id="PTHR21310:SF51">
    <property type="entry name" value="AMINOGLYCOSIDE PHOSPHOTRANSFERASE DOMAIN-CONTAINING PROTEIN"/>
    <property type="match status" value="1"/>
</dbReference>
<dbReference type="Proteomes" id="UP000504636">
    <property type="component" value="Unplaced"/>
</dbReference>
<dbReference type="RefSeq" id="XP_033579825.1">
    <property type="nucleotide sequence ID" value="XM_033725146.1"/>
</dbReference>
<dbReference type="InterPro" id="IPR011009">
    <property type="entry name" value="Kinase-like_dom_sf"/>
</dbReference>
<evidence type="ECO:0000313" key="1">
    <source>
        <dbReference type="EMBL" id="KAF2812861.1"/>
    </source>
</evidence>
<organism evidence="1">
    <name type="scientific">Mytilinidion resinicola</name>
    <dbReference type="NCBI Taxonomy" id="574789"/>
    <lineage>
        <taxon>Eukaryota</taxon>
        <taxon>Fungi</taxon>
        <taxon>Dikarya</taxon>
        <taxon>Ascomycota</taxon>
        <taxon>Pezizomycotina</taxon>
        <taxon>Dothideomycetes</taxon>
        <taxon>Pleosporomycetidae</taxon>
        <taxon>Mytilinidiales</taxon>
        <taxon>Mytilinidiaceae</taxon>
        <taxon>Mytilinidion</taxon>
    </lineage>
</organism>
<accession>A0A6A6YVN2</accession>
<evidence type="ECO:0008006" key="4">
    <source>
        <dbReference type="Google" id="ProtNLM"/>
    </source>
</evidence>
<evidence type="ECO:0000313" key="2">
    <source>
        <dbReference type="Proteomes" id="UP000504636"/>
    </source>
</evidence>
<name>A0A6A6YVN2_9PEZI</name>
<dbReference type="GeneID" id="54466039"/>
<evidence type="ECO:0000313" key="3">
    <source>
        <dbReference type="RefSeq" id="XP_033579825.1"/>
    </source>
</evidence>
<dbReference type="InterPro" id="IPR051678">
    <property type="entry name" value="AGP_Transferase"/>
</dbReference>
<dbReference type="PANTHER" id="PTHR21310">
    <property type="entry name" value="AMINOGLYCOSIDE PHOSPHOTRANSFERASE-RELATED-RELATED"/>
    <property type="match status" value="1"/>
</dbReference>